<evidence type="ECO:0000256" key="15">
    <source>
        <dbReference type="ARBA" id="ARBA00040883"/>
    </source>
</evidence>
<dbReference type="Proteomes" id="UP000823604">
    <property type="component" value="Unassembled WGS sequence"/>
</dbReference>
<comment type="catalytic activity">
    <reaction evidence="1 16">
        <text>(R)-pantothenate + ATP = (R)-4'-phosphopantothenate + ADP + H(+)</text>
        <dbReference type="Rhea" id="RHEA:16373"/>
        <dbReference type="ChEBI" id="CHEBI:10986"/>
        <dbReference type="ChEBI" id="CHEBI:15378"/>
        <dbReference type="ChEBI" id="CHEBI:29032"/>
        <dbReference type="ChEBI" id="CHEBI:30616"/>
        <dbReference type="ChEBI" id="CHEBI:456216"/>
        <dbReference type="EC" id="2.7.1.33"/>
    </reaction>
</comment>
<protein>
    <recommendedName>
        <fullName evidence="15 16">Type III pantothenate kinase</fullName>
        <ecNumber evidence="6 16">2.7.1.33</ecNumber>
    </recommendedName>
    <alternativeName>
        <fullName evidence="16">PanK-III</fullName>
    </alternativeName>
    <alternativeName>
        <fullName evidence="16">Pantothenic acid kinase</fullName>
    </alternativeName>
</protein>
<evidence type="ECO:0000256" key="3">
    <source>
        <dbReference type="ARBA" id="ARBA00004496"/>
    </source>
</evidence>
<feature type="binding site" evidence="16">
    <location>
        <begin position="7"/>
        <end position="14"/>
    </location>
    <ligand>
        <name>ATP</name>
        <dbReference type="ChEBI" id="CHEBI:30616"/>
    </ligand>
</feature>
<dbReference type="Gene3D" id="3.30.420.40">
    <property type="match status" value="1"/>
</dbReference>
<dbReference type="InterPro" id="IPR004619">
    <property type="entry name" value="Type_III_PanK"/>
</dbReference>
<comment type="function">
    <text evidence="16">Catalyzes the phosphorylation of pantothenate (Pan), the first step in CoA biosynthesis.</text>
</comment>
<dbReference type="EMBL" id="JADIMA010000007">
    <property type="protein sequence ID" value="MBO8472081.1"/>
    <property type="molecule type" value="Genomic_DNA"/>
</dbReference>
<dbReference type="GO" id="GO:0046872">
    <property type="term" value="F:metal ion binding"/>
    <property type="evidence" value="ECO:0007669"/>
    <property type="project" value="UniProtKB-KW"/>
</dbReference>
<dbReference type="PANTHER" id="PTHR34265">
    <property type="entry name" value="TYPE III PANTOTHENATE KINASE"/>
    <property type="match status" value="1"/>
</dbReference>
<keyword evidence="17" id="KW-0812">Transmembrane</keyword>
<dbReference type="HAMAP" id="MF_01274">
    <property type="entry name" value="Pantothen_kinase_3"/>
    <property type="match status" value="1"/>
</dbReference>
<comment type="cofactor">
    <cofactor evidence="2">
        <name>K(+)</name>
        <dbReference type="ChEBI" id="CHEBI:29103"/>
    </cofactor>
</comment>
<evidence type="ECO:0000256" key="1">
    <source>
        <dbReference type="ARBA" id="ARBA00001206"/>
    </source>
</evidence>
<comment type="subunit">
    <text evidence="5 16">Homodimer.</text>
</comment>
<evidence type="ECO:0000256" key="16">
    <source>
        <dbReference type="HAMAP-Rule" id="MF_01274"/>
    </source>
</evidence>
<evidence type="ECO:0000256" key="6">
    <source>
        <dbReference type="ARBA" id="ARBA00012102"/>
    </source>
</evidence>
<evidence type="ECO:0000256" key="8">
    <source>
        <dbReference type="ARBA" id="ARBA00022679"/>
    </source>
</evidence>
<comment type="caution">
    <text evidence="16">Lacks conserved residue(s) required for the propagation of feature annotation.</text>
</comment>
<dbReference type="GO" id="GO:0004594">
    <property type="term" value="F:pantothenate kinase activity"/>
    <property type="evidence" value="ECO:0007669"/>
    <property type="project" value="UniProtKB-UniRule"/>
</dbReference>
<dbReference type="SUPFAM" id="SSF53067">
    <property type="entry name" value="Actin-like ATPase domain"/>
    <property type="match status" value="1"/>
</dbReference>
<name>A0A9D9NFN8_9BACT</name>
<keyword evidence="11 16" id="KW-0067">ATP-binding</keyword>
<dbReference type="EC" id="2.7.1.33" evidence="6 16"/>
<gene>
    <name evidence="16" type="primary">coaX</name>
    <name evidence="18" type="ORF">IAB81_00420</name>
</gene>
<comment type="caution">
    <text evidence="18">The sequence shown here is derived from an EMBL/GenBank/DDBJ whole genome shotgun (WGS) entry which is preliminary data.</text>
</comment>
<keyword evidence="10 16" id="KW-0418">Kinase</keyword>
<dbReference type="AlphaFoldDB" id="A0A9D9NFN8"/>
<accession>A0A9D9NFN8</accession>
<sequence>MANLIIDIGSLSVKAAWAEGVELGKSYRYQGYRVAEFVSRITSEAKAETTVVASDTPVQGDLYSVLSENSKELILPQDFFCAGIDFGEAFESLSPARKASLIAAAYYFPRQPVSVFDFGAMINIDLIDGHGKYLGGALSPGLRTRYKAVNRYSKNLPLLKTQDSFKEIGMSIEESIDAGINSGIIFEIEGYLRKYPENINIFTGGDANFFASKMKRPIFAICNLVLTGLALIACHYDFKGIA</sequence>
<dbReference type="Pfam" id="PF03309">
    <property type="entry name" value="Pan_kinase"/>
    <property type="match status" value="1"/>
</dbReference>
<evidence type="ECO:0000256" key="5">
    <source>
        <dbReference type="ARBA" id="ARBA00011738"/>
    </source>
</evidence>
<dbReference type="InterPro" id="IPR043129">
    <property type="entry name" value="ATPase_NBD"/>
</dbReference>
<comment type="similarity">
    <text evidence="14 16">Belongs to the type III pantothenate kinase family.</text>
</comment>
<dbReference type="GO" id="GO:0005737">
    <property type="term" value="C:cytoplasm"/>
    <property type="evidence" value="ECO:0007669"/>
    <property type="project" value="UniProtKB-SubCell"/>
</dbReference>
<evidence type="ECO:0000256" key="11">
    <source>
        <dbReference type="ARBA" id="ARBA00022840"/>
    </source>
</evidence>
<evidence type="ECO:0000256" key="4">
    <source>
        <dbReference type="ARBA" id="ARBA00005225"/>
    </source>
</evidence>
<organism evidence="18 19">
    <name type="scientific">Candidatus Merdivivens pullicola</name>
    <dbReference type="NCBI Taxonomy" id="2840872"/>
    <lineage>
        <taxon>Bacteria</taxon>
        <taxon>Pseudomonadati</taxon>
        <taxon>Bacteroidota</taxon>
        <taxon>Bacteroidia</taxon>
        <taxon>Bacteroidales</taxon>
        <taxon>Muribaculaceae</taxon>
        <taxon>Muribaculaceae incertae sedis</taxon>
        <taxon>Candidatus Merdivivens</taxon>
    </lineage>
</organism>
<feature type="binding site" evidence="16">
    <location>
        <position position="86"/>
    </location>
    <ligand>
        <name>substrate</name>
    </ligand>
</feature>
<keyword evidence="8 16" id="KW-0808">Transferase</keyword>
<evidence type="ECO:0000256" key="10">
    <source>
        <dbReference type="ARBA" id="ARBA00022777"/>
    </source>
</evidence>
<keyword evidence="12 16" id="KW-0630">Potassium</keyword>
<keyword evidence="13 16" id="KW-0173">Coenzyme A biosynthesis</keyword>
<evidence type="ECO:0000313" key="19">
    <source>
        <dbReference type="Proteomes" id="UP000823604"/>
    </source>
</evidence>
<evidence type="ECO:0000256" key="2">
    <source>
        <dbReference type="ARBA" id="ARBA00001958"/>
    </source>
</evidence>
<keyword evidence="16" id="KW-0479">Metal-binding</keyword>
<evidence type="ECO:0000313" key="18">
    <source>
        <dbReference type="EMBL" id="MBO8472081.1"/>
    </source>
</evidence>
<evidence type="ECO:0000256" key="9">
    <source>
        <dbReference type="ARBA" id="ARBA00022741"/>
    </source>
</evidence>
<evidence type="ECO:0000256" key="14">
    <source>
        <dbReference type="ARBA" id="ARBA00038036"/>
    </source>
</evidence>
<proteinExistence type="inferred from homology"/>
<evidence type="ECO:0000256" key="12">
    <source>
        <dbReference type="ARBA" id="ARBA00022958"/>
    </source>
</evidence>
<feature type="transmembrane region" description="Helical" evidence="17">
    <location>
        <begin position="218"/>
        <end position="238"/>
    </location>
</feature>
<dbReference type="PANTHER" id="PTHR34265:SF1">
    <property type="entry name" value="TYPE III PANTOTHENATE KINASE"/>
    <property type="match status" value="1"/>
</dbReference>
<evidence type="ECO:0000256" key="17">
    <source>
        <dbReference type="SAM" id="Phobius"/>
    </source>
</evidence>
<comment type="cofactor">
    <cofactor evidence="16">
        <name>NH4(+)</name>
        <dbReference type="ChEBI" id="CHEBI:28938"/>
    </cofactor>
    <cofactor evidence="16">
        <name>K(+)</name>
        <dbReference type="ChEBI" id="CHEBI:29103"/>
    </cofactor>
    <text evidence="16">A monovalent cation. Ammonium or potassium.</text>
</comment>
<evidence type="ECO:0000256" key="7">
    <source>
        <dbReference type="ARBA" id="ARBA00022490"/>
    </source>
</evidence>
<evidence type="ECO:0000256" key="13">
    <source>
        <dbReference type="ARBA" id="ARBA00022993"/>
    </source>
</evidence>
<dbReference type="GO" id="GO:0005524">
    <property type="term" value="F:ATP binding"/>
    <property type="evidence" value="ECO:0007669"/>
    <property type="project" value="UniProtKB-UniRule"/>
</dbReference>
<dbReference type="NCBIfam" id="TIGR00671">
    <property type="entry name" value="baf"/>
    <property type="match status" value="1"/>
</dbReference>
<feature type="binding site" evidence="16">
    <location>
        <position position="117"/>
    </location>
    <ligand>
        <name>K(+)</name>
        <dbReference type="ChEBI" id="CHEBI:29103"/>
    </ligand>
</feature>
<keyword evidence="9 16" id="KW-0547">Nucleotide-binding</keyword>
<keyword evidence="17" id="KW-1133">Transmembrane helix</keyword>
<comment type="subcellular location">
    <subcellularLocation>
        <location evidence="3 16">Cytoplasm</location>
    </subcellularLocation>
</comment>
<dbReference type="GO" id="GO:0015937">
    <property type="term" value="P:coenzyme A biosynthetic process"/>
    <property type="evidence" value="ECO:0007669"/>
    <property type="project" value="UniProtKB-UniRule"/>
</dbReference>
<comment type="pathway">
    <text evidence="4 16">Cofactor biosynthesis; coenzyme A biosynthesis; CoA from (R)-pantothenate: step 1/5.</text>
</comment>
<reference evidence="18" key="1">
    <citation type="submission" date="2020-10" db="EMBL/GenBank/DDBJ databases">
        <authorList>
            <person name="Gilroy R."/>
        </authorList>
    </citation>
    <scope>NUCLEOTIDE SEQUENCE</scope>
    <source>
        <strain evidence="18">B1-8020</strain>
    </source>
</reference>
<keyword evidence="7 16" id="KW-0963">Cytoplasm</keyword>
<reference evidence="18" key="2">
    <citation type="journal article" date="2021" name="PeerJ">
        <title>Extensive microbial diversity within the chicken gut microbiome revealed by metagenomics and culture.</title>
        <authorList>
            <person name="Gilroy R."/>
            <person name="Ravi A."/>
            <person name="Getino M."/>
            <person name="Pursley I."/>
            <person name="Horton D.L."/>
            <person name="Alikhan N.F."/>
            <person name="Baker D."/>
            <person name="Gharbi K."/>
            <person name="Hall N."/>
            <person name="Watson M."/>
            <person name="Adriaenssens E.M."/>
            <person name="Foster-Nyarko E."/>
            <person name="Jarju S."/>
            <person name="Secka A."/>
            <person name="Antonio M."/>
            <person name="Oren A."/>
            <person name="Chaudhuri R.R."/>
            <person name="La Ragione R."/>
            <person name="Hildebrand F."/>
            <person name="Pallen M.J."/>
        </authorList>
    </citation>
    <scope>NUCLEOTIDE SEQUENCE</scope>
    <source>
        <strain evidence="18">B1-8020</strain>
    </source>
</reference>
<keyword evidence="17" id="KW-0472">Membrane</keyword>